<organism evidence="4 5">
    <name type="scientific">Peronospora matthiolae</name>
    <dbReference type="NCBI Taxonomy" id="2874970"/>
    <lineage>
        <taxon>Eukaryota</taxon>
        <taxon>Sar</taxon>
        <taxon>Stramenopiles</taxon>
        <taxon>Oomycota</taxon>
        <taxon>Peronosporomycetes</taxon>
        <taxon>Peronosporales</taxon>
        <taxon>Peronosporaceae</taxon>
        <taxon>Peronospora</taxon>
    </lineage>
</organism>
<gene>
    <name evidence="4" type="ORF">PM001_LOCUS12865</name>
</gene>
<feature type="coiled-coil region" evidence="1">
    <location>
        <begin position="450"/>
        <end position="477"/>
    </location>
</feature>
<evidence type="ECO:0000313" key="5">
    <source>
        <dbReference type="Proteomes" id="UP001162060"/>
    </source>
</evidence>
<keyword evidence="3" id="KW-0472">Membrane</keyword>
<feature type="region of interest" description="Disordered" evidence="2">
    <location>
        <begin position="1127"/>
        <end position="1177"/>
    </location>
</feature>
<keyword evidence="3" id="KW-0812">Transmembrane</keyword>
<evidence type="ECO:0000256" key="3">
    <source>
        <dbReference type="SAM" id="Phobius"/>
    </source>
</evidence>
<feature type="compositionally biased region" description="Polar residues" evidence="2">
    <location>
        <begin position="23"/>
        <end position="41"/>
    </location>
</feature>
<feature type="compositionally biased region" description="Polar residues" evidence="2">
    <location>
        <begin position="1148"/>
        <end position="1165"/>
    </location>
</feature>
<keyword evidence="1" id="KW-0175">Coiled coil</keyword>
<reference evidence="4" key="1">
    <citation type="submission" date="2024-01" db="EMBL/GenBank/DDBJ databases">
        <authorList>
            <person name="Webb A."/>
        </authorList>
    </citation>
    <scope>NUCLEOTIDE SEQUENCE</scope>
    <source>
        <strain evidence="4">Pm1</strain>
    </source>
</reference>
<protein>
    <recommendedName>
        <fullName evidence="6">Transmembrane protein</fullName>
    </recommendedName>
</protein>
<proteinExistence type="predicted"/>
<sequence>MSAPPVQENAAEETCAMDEHHGSTVSTSNADITSLQPTPTTSNVLSLEHKQTRRATCAKDFLHRRSTSQRNDETWDNWSLDTGPRTSDGVERTSSCDDSGALSEQFDEGSLLLLLRDSTTAPVHATVEKRKDTDRSKAGVVAAVSGKGVITPDGGVRTMGRDPSAEAAKVLMAKKHKGLCSKVTVALTVVAVGIIAGGGAVCWMFPSSSASALVHVAAAKIEEGLKMLLLLFQNKMGQLANHAMELVRINWLALLRNGILRKAARAMELRGALGMTLAKASVAVLVGLVEGMQERLGLVLSNSMETLNLWMQWMYSIVKKQLADVELFKHVQTFLLIAISNFAEAMRQSGEWLGLEPTRTDMELPSEQFFAALATQQASIQNIGRGLVARESQALHDVKRFEKRRVAIAAVANSIVADTRTAALESILDVKMAALEYIDEHMRQLANQYAPAIEQALKEYKRTLRQVREEGKSLMLARSVAENALARGRADKAGHDLTVDDKLMRSKVPGHQIIFRDIFRFQCDAEEHRIHGRLGGESRLSGRLTAEWLRLKEESLTEGVLEGSSTIEDVHQTLQEIARRGLVTVVVKEARAIELSDPVKTLGSERVNEELVQLLTVGLSEVSAVDESCFSRNEGTCRSKRVSVVDYKLAEGHILDASVQHTETEEAISEVKSSIITETVVAVGDAAVKVDHSLAEATRLIKVRNLSEGDVVKQETQLQQDDRVGIQVKVEDGGPSLTLALDTPADNGVDQVQANLPRADTKMCTAARVKIQQESTVVTQKIQMVTSQQQDDEDPVIAAGMGDGATSMHSDGAYSLNLDMDIGGTTKVVAERKRPADEEVMSGNSYAGAIAGMDLHEAFDGGSNEAGRERTGSQSSKEDAYAATLTDADYVKMERAVMAKEILDLKQAEQALLQEEGVRIDVEDELRVIAQEQGIYLHIEQVPAGYQDVGTNTVSTQRKAVTDDVAATSSELTAGGSVLMLHGPAWMQIGVVSVIFLALAALTAYFFTRRHKHGLFARVPRRGKRWHGPVDVDDAEEVVLLPDDSSDEDSSEDVTARLEVVELVTNIKVDATKVISSGCEEDGEKKSVHATLKVVDERGDVVEEKDEEDETRSRSIVVERLHTTTTYGVNHPVTSDPDDLINGGENASVPTLTPPTMRQETPDASQRTRHRRHEIRT</sequence>
<keyword evidence="3" id="KW-1133">Transmembrane helix</keyword>
<feature type="transmembrane region" description="Helical" evidence="3">
    <location>
        <begin position="985"/>
        <end position="1008"/>
    </location>
</feature>
<dbReference type="AlphaFoldDB" id="A0AAV1TZ74"/>
<evidence type="ECO:0000256" key="2">
    <source>
        <dbReference type="SAM" id="MobiDB-lite"/>
    </source>
</evidence>
<dbReference type="Proteomes" id="UP001162060">
    <property type="component" value="Unassembled WGS sequence"/>
</dbReference>
<comment type="caution">
    <text evidence="4">The sequence shown here is derived from an EMBL/GenBank/DDBJ whole genome shotgun (WGS) entry which is preliminary data.</text>
</comment>
<feature type="compositionally biased region" description="Basic residues" evidence="2">
    <location>
        <begin position="1167"/>
        <end position="1177"/>
    </location>
</feature>
<feature type="region of interest" description="Disordered" evidence="2">
    <location>
        <begin position="858"/>
        <end position="880"/>
    </location>
</feature>
<feature type="region of interest" description="Disordered" evidence="2">
    <location>
        <begin position="1"/>
        <end position="41"/>
    </location>
</feature>
<dbReference type="EMBL" id="CAKLBY020000114">
    <property type="protein sequence ID" value="CAK7927715.1"/>
    <property type="molecule type" value="Genomic_DNA"/>
</dbReference>
<feature type="transmembrane region" description="Helical" evidence="3">
    <location>
        <begin position="183"/>
        <end position="206"/>
    </location>
</feature>
<evidence type="ECO:0000256" key="1">
    <source>
        <dbReference type="SAM" id="Coils"/>
    </source>
</evidence>
<evidence type="ECO:0008006" key="6">
    <source>
        <dbReference type="Google" id="ProtNLM"/>
    </source>
</evidence>
<accession>A0AAV1TZ74</accession>
<evidence type="ECO:0000313" key="4">
    <source>
        <dbReference type="EMBL" id="CAK7927715.1"/>
    </source>
</evidence>
<feature type="region of interest" description="Disordered" evidence="2">
    <location>
        <begin position="65"/>
        <end position="101"/>
    </location>
</feature>
<feature type="compositionally biased region" description="Basic and acidic residues" evidence="2">
    <location>
        <begin position="866"/>
        <end position="880"/>
    </location>
</feature>
<name>A0AAV1TZ74_9STRA</name>